<feature type="compositionally biased region" description="Basic and acidic residues" evidence="2">
    <location>
        <begin position="300"/>
        <end position="317"/>
    </location>
</feature>
<dbReference type="Gene3D" id="1.20.5.340">
    <property type="match status" value="1"/>
</dbReference>
<keyword evidence="4" id="KW-1185">Reference proteome</keyword>
<feature type="coiled-coil region" evidence="1">
    <location>
        <begin position="2084"/>
        <end position="2153"/>
    </location>
</feature>
<dbReference type="PANTHER" id="PTHR43939">
    <property type="entry name" value="COILED-COIL DOMAIN-CONTAINING PROTEIN 158"/>
    <property type="match status" value="1"/>
</dbReference>
<proteinExistence type="predicted"/>
<feature type="coiled-coil region" evidence="1">
    <location>
        <begin position="2716"/>
        <end position="2743"/>
    </location>
</feature>
<name>A0A5B6X8A4_9ROSI</name>
<reference evidence="4" key="1">
    <citation type="journal article" date="2019" name="Plant Biotechnol. J.">
        <title>Genome sequencing of the Australian wild diploid species Gossypium australe highlights disease resistance and delayed gland morphogenesis.</title>
        <authorList>
            <person name="Cai Y."/>
            <person name="Cai X."/>
            <person name="Wang Q."/>
            <person name="Wang P."/>
            <person name="Zhang Y."/>
            <person name="Cai C."/>
            <person name="Xu Y."/>
            <person name="Wang K."/>
            <person name="Zhou Z."/>
            <person name="Wang C."/>
            <person name="Geng S."/>
            <person name="Li B."/>
            <person name="Dong Q."/>
            <person name="Hou Y."/>
            <person name="Wang H."/>
            <person name="Ai P."/>
            <person name="Liu Z."/>
            <person name="Yi F."/>
            <person name="Sun M."/>
            <person name="An G."/>
            <person name="Cheng J."/>
            <person name="Zhang Y."/>
            <person name="Shi Q."/>
            <person name="Xie Y."/>
            <person name="Shi X."/>
            <person name="Chang Y."/>
            <person name="Huang F."/>
            <person name="Chen Y."/>
            <person name="Hong S."/>
            <person name="Mi L."/>
            <person name="Sun Q."/>
            <person name="Zhang L."/>
            <person name="Zhou B."/>
            <person name="Peng R."/>
            <person name="Zhang X."/>
            <person name="Liu F."/>
        </authorList>
    </citation>
    <scope>NUCLEOTIDE SEQUENCE [LARGE SCALE GENOMIC DNA]</scope>
    <source>
        <strain evidence="4">cv. PA1801</strain>
    </source>
</reference>
<feature type="coiled-coil region" evidence="1">
    <location>
        <begin position="1295"/>
        <end position="1420"/>
    </location>
</feature>
<organism evidence="3 4">
    <name type="scientific">Gossypium australe</name>
    <dbReference type="NCBI Taxonomy" id="47621"/>
    <lineage>
        <taxon>Eukaryota</taxon>
        <taxon>Viridiplantae</taxon>
        <taxon>Streptophyta</taxon>
        <taxon>Embryophyta</taxon>
        <taxon>Tracheophyta</taxon>
        <taxon>Spermatophyta</taxon>
        <taxon>Magnoliopsida</taxon>
        <taxon>eudicotyledons</taxon>
        <taxon>Gunneridae</taxon>
        <taxon>Pentapetalae</taxon>
        <taxon>rosids</taxon>
        <taxon>malvids</taxon>
        <taxon>Malvales</taxon>
        <taxon>Malvaceae</taxon>
        <taxon>Malvoideae</taxon>
        <taxon>Gossypium</taxon>
    </lineage>
</organism>
<feature type="coiled-coil region" evidence="1">
    <location>
        <begin position="633"/>
        <end position="674"/>
    </location>
</feature>
<accession>A0A5B6X8A4</accession>
<evidence type="ECO:0000256" key="2">
    <source>
        <dbReference type="SAM" id="MobiDB-lite"/>
    </source>
</evidence>
<dbReference type="OrthoDB" id="649641at2759"/>
<feature type="compositionally biased region" description="Polar residues" evidence="2">
    <location>
        <begin position="321"/>
        <end position="333"/>
    </location>
</feature>
<feature type="coiled-coil region" evidence="1">
    <location>
        <begin position="1909"/>
        <end position="2020"/>
    </location>
</feature>
<comment type="caution">
    <text evidence="3">The sequence shown here is derived from an EMBL/GenBank/DDBJ whole genome shotgun (WGS) entry which is preliminary data.</text>
</comment>
<feature type="region of interest" description="Disordered" evidence="2">
    <location>
        <begin position="300"/>
        <end position="352"/>
    </location>
</feature>
<feature type="coiled-coil region" evidence="1">
    <location>
        <begin position="703"/>
        <end position="737"/>
    </location>
</feature>
<evidence type="ECO:0000256" key="1">
    <source>
        <dbReference type="SAM" id="Coils"/>
    </source>
</evidence>
<feature type="region of interest" description="Disordered" evidence="2">
    <location>
        <begin position="71"/>
        <end position="117"/>
    </location>
</feature>
<gene>
    <name evidence="3" type="ORF">EPI10_033398</name>
</gene>
<evidence type="ECO:0000313" key="3">
    <source>
        <dbReference type="EMBL" id="KAA3489836.1"/>
    </source>
</evidence>
<protein>
    <submittedName>
        <fullName evidence="3">Nucleoprotein TPR-like isoform X1</fullName>
    </submittedName>
</protein>
<dbReference type="Proteomes" id="UP000325315">
    <property type="component" value="Unassembled WGS sequence"/>
</dbReference>
<sequence length="2859" mass="322402">MGLQPSHFGFKVLFEADAYKKQILAQKAGPHLRRRVIDQIEAIPAVRVGSEHGADQMDKNKSRTDMLAAGRQKLQQFRQKKDGKGSSSRGKSSKKSNKSDADAASSVGKPTISSQVSEGETVAVDLTVSQFMESSSPSGLDATAVVSSLEPSVSLTGNVETVVGHNSGVPVEVDSSVSNGGEGTQCVDSMVSTEIHSSTADIPVSEGETEHNIVPQPSTSVDTVEGTVVKLNLVDSNEGTGQNPLFTRDDFPDTSLSQARGDQVTDVGCALLLLAHRAMQEADGLGLNQFDRGGEREFEIDGKLPLSEHGECDKSPEGETSEVTGLQGPSSEAKQAISRDDASVSIGAASSSQPEESFAASYQLTNKLAEEAIPCSHVDEKQAMGSPFGDYGDDKTLEEKQQCLPKGSFVSQDGSHERSHLTKFTGLPDPVLSLVRDGSPVRLSQLAEMIRSLDEDEYRHLLNLQALVSIADVATYGLALSYQSDLFEKVKEELYLTSSTKDIFYLQLAEQSDLHMQSDHHCQQLIDEISVLRSSVNGVLEKNACLVEELAQCRSELQVFASEREELQSQYSALVDQKMSFHENEKLLKELADCRAMIAVLPVEHSDISKSLALMTEERMKLEEEKELLALGKEKTALDLEEYKDLLAALQVEKSNLNGNLALVTEERKKLDEEKEYFVHENKRLASELLVLQEQFATEHGQHIQLEAELKEVTVRLEKLIEENNFLNASLDVHKAKIAESKSRATHNVKAGIQVKNLDAVSGVHENATEQEHSCQIPWKRDPELSTVVLEKALPDDVGGLSLALHEQEIFDESSGFLVLKEHLKEAERILQNLGKAIEQIHSNSMSLQQSSSKPVVPGVSKLIQAFESRVPHDEPKVEERGLTECQSLGDLLHSTKEITEDLRAVLKLLVQDADNASSLYRGERNCRKSANLTFGELMVLHESLKEYSNNLEATNIELAVLYEAIKQHALLVEAKNKEFEVLYEALKQQECICSSENAELCQKLSDYQLRLTEMQGHFSDLQKRSDEMASDLYRQLESSQEEAAERALTVELEWKSKLTRIVETVRMLDGYVGRLSNSSFSNNSNDVLDTSSQVTPSVTSAINSIQDLQEKLEAANAGHDAMSSSYKEVDEKYNDLLRMNEVMTQILQEMYNGLKKLLIDSCALVGEAEMNPKVKKLPDLLDYSKYTIFIEQLENVLGERLHLQSVNDQLNSELVNRTRDFEEMSRECLNSNAIRKLIEHVENVVELEDYETDSDKTPGSRLELLVYLLVKKYKEIVELASDCRKEFGSKVIELTELEEKMHQLDALRLQQELEIHTLKESLHQEEEALVTAHSELQEKKGELELSEQRVSSVREKLSIAVAKGKGLVVQRDGLKQSLAETSAELERCSQELQAKDARLQELEIKLKTYSEAGERVEALESELSYIRNSATALRESFLLKDSVLQRIEEILEELDLPEHFHSRDIIEKVDWLAKSTTGNSLPPTDWDQKSSIGGLHSDAGFVPVDTWKEDPQQGSTLGEDLRRKYEDLQGKFYRLAERNEMLEQSLMERNHLLQKWEELLDGINMPSQMQSMEPEEKIEWLGRAFTEANHERNSLQKKIDNLNYGSLAADLEGSEKRVADLEADLQSVTFERDQLSEKLEIMTSNHHNLSAKAAQFEVENENLQGKIYRLAERNELLEQSLMERSHLVQKWEELLDGIDMPSQMQSMEPEEKIEWLGRAITEANHERNSLQKKIDNLENYYGSLAADLEESEKRVADLEADLQSVTLERDQLSEKLETMTSNHHNVSAKAAHFEVENENLQIRVSGLQEELVKRMEEEEHLLRMDGEIRRLQHLISDVLPDADAKDLVSGGSSTACLERLLNKLIENYTNLKSMNPDLVDVEMDHHKIGDVSLDEARSRDALTTEEDVASLKKRLEAMLLDLMQVKDEKDEIFGKHQSLLHEVQALERKREEFQELLNQEEQKSASLREKLNLAVRKGKSLVQQRDSLKKTTEDMNAELERLKSELSHRENALADYELKMRDFSAYRERVESLEADSLFLRNHLLETERMLEEKGLLLSRILNAIADIDVGNEINISDPVEKLEQIEKVCHDLHAAAASLEKESRKSKTAAELLLAELNEVQERNDGLQEDLAKLASELTEVVKERDVAEAAKVEVLSRLEKLSAVHSEEKRKQYSELIMLQSSLDALRNGVNNVQGLASNIFSKDLEFLQNLEVIVKLCLEGGDAQDMSGWPYSTSSNLEDKENIQFVETWPVANMQDPMDDKSIVEVCGLLWHHLQDLRTEIAALKEKLIVQSKSLQEKGHGIWNVLEILHRERKSQKESFEAMRRNIMHLESVGEERDMEILVLRRNIAFLYEACANSVLEIENQKAELLGNNLGTADLGTKMKPVILADGVRSLSGQNIVSAEENIKTMADKLFSTVKDFLHMKAEITEGSQREMRITIANLQKELQEKDIQKDRICMELVSQIKLAEASATNYSRDLQSSKTRVYDLEKELEVMREEQISLQKRVKELENVQTNTVELQDRVKSLADVLSSKDQGMCPSLMQALDEEEVQMEELTKKIEELEKVLQQKNTDLENLEASRGKVVKKLSVTVSRFDELRDLSESLITKVEQLQSQLQDRDAEISFLRQEVTRCTNDVLASSQVGNKRDSDEINEFLTWLESIVSCVGLPDLHFDTKNSQVPEYKEIIQRRIISIISELENLRGVAQNRDELLQAERSKVEELTRREETLKKTLHEKESRSNLLEGVGDVGQAAGLISEIVEVEPVINKRAIAGSSTASQVRSLRKVNTDQVAIPIDADDDNNSRLEDEDEDKVHGFKSLTTSRVVPRFTRPITDMIDGLWLSIDFVKKFSKEPQP</sequence>
<feature type="coiled-coil region" evidence="1">
    <location>
        <begin position="2543"/>
        <end position="2633"/>
    </location>
</feature>
<keyword evidence="1" id="KW-0175">Coiled coil</keyword>
<feature type="coiled-coil region" evidence="1">
    <location>
        <begin position="1605"/>
        <end position="1681"/>
    </location>
</feature>
<dbReference type="EMBL" id="SMMG02000001">
    <property type="protein sequence ID" value="KAA3489836.1"/>
    <property type="molecule type" value="Genomic_DNA"/>
</dbReference>
<evidence type="ECO:0000313" key="4">
    <source>
        <dbReference type="Proteomes" id="UP000325315"/>
    </source>
</evidence>
<feature type="coiled-coil region" evidence="1">
    <location>
        <begin position="2437"/>
        <end position="2517"/>
    </location>
</feature>
<dbReference type="PANTHER" id="PTHR43939:SF50">
    <property type="entry name" value="NUCLEOPORIN"/>
    <property type="match status" value="1"/>
</dbReference>
<feature type="coiled-coil region" evidence="1">
    <location>
        <begin position="1721"/>
        <end position="1818"/>
    </location>
</feature>
<dbReference type="SUPFAM" id="SSF57997">
    <property type="entry name" value="Tropomyosin"/>
    <property type="match status" value="1"/>
</dbReference>